<dbReference type="PANTHER" id="PTHR43643">
    <property type="entry name" value="HISTIDINOL-PHOSPHATE AMINOTRANSFERASE 2"/>
    <property type="match status" value="1"/>
</dbReference>
<dbReference type="Gene3D" id="3.90.1150.10">
    <property type="entry name" value="Aspartate Aminotransferase, domain 1"/>
    <property type="match status" value="1"/>
</dbReference>
<protein>
    <recommendedName>
        <fullName evidence="9">Histidinol-phosphate aminotransferase</fullName>
        <ecNumber evidence="9">2.6.1.9</ecNumber>
    </recommendedName>
    <alternativeName>
        <fullName evidence="9">Imidazole acetol-phosphate transaminase</fullName>
    </alternativeName>
</protein>
<feature type="domain" description="Aminotransferase class I/classII large" evidence="10">
    <location>
        <begin position="26"/>
        <end position="347"/>
    </location>
</feature>
<evidence type="ECO:0000256" key="4">
    <source>
        <dbReference type="ARBA" id="ARBA00022576"/>
    </source>
</evidence>
<comment type="subunit">
    <text evidence="3 9">Homodimer.</text>
</comment>
<evidence type="ECO:0000256" key="2">
    <source>
        <dbReference type="ARBA" id="ARBA00005011"/>
    </source>
</evidence>
<evidence type="ECO:0000256" key="8">
    <source>
        <dbReference type="ARBA" id="ARBA00047481"/>
    </source>
</evidence>
<comment type="cofactor">
    <cofactor evidence="1 9">
        <name>pyridoxal 5'-phosphate</name>
        <dbReference type="ChEBI" id="CHEBI:597326"/>
    </cofactor>
</comment>
<dbReference type="PANTHER" id="PTHR43643:SF3">
    <property type="entry name" value="HISTIDINOL-PHOSPHATE AMINOTRANSFERASE"/>
    <property type="match status" value="1"/>
</dbReference>
<keyword evidence="12" id="KW-1185">Reference proteome</keyword>
<dbReference type="KEGG" id="vil:CFK37_04155"/>
<comment type="pathway">
    <text evidence="2 9">Amino-acid biosynthesis; L-histidine biosynthesis; L-histidine from 5-phospho-alpha-D-ribose 1-diphosphate: step 7/9.</text>
</comment>
<dbReference type="InterPro" id="IPR015421">
    <property type="entry name" value="PyrdxlP-dep_Trfase_major"/>
</dbReference>
<accession>A0A220U0G9</accession>
<evidence type="ECO:0000259" key="10">
    <source>
        <dbReference type="Pfam" id="PF00155"/>
    </source>
</evidence>
<reference evidence="11 12" key="1">
    <citation type="submission" date="2017-07" db="EMBL/GenBank/DDBJ databases">
        <title>Virgibacillus sp. LM2416.</title>
        <authorList>
            <person name="Tak E.J."/>
            <person name="Bae J.-W."/>
        </authorList>
    </citation>
    <scope>NUCLEOTIDE SEQUENCE [LARGE SCALE GENOMIC DNA]</scope>
    <source>
        <strain evidence="11 12">LM2416</strain>
    </source>
</reference>
<keyword evidence="4 9" id="KW-0032">Aminotransferase</keyword>
<dbReference type="Pfam" id="PF00155">
    <property type="entry name" value="Aminotran_1_2"/>
    <property type="match status" value="1"/>
</dbReference>
<feature type="modified residue" description="N6-(pyridoxal phosphate)lysine" evidence="9">
    <location>
        <position position="210"/>
    </location>
</feature>
<dbReference type="PROSITE" id="PS00599">
    <property type="entry name" value="AA_TRANSFER_CLASS_2"/>
    <property type="match status" value="1"/>
</dbReference>
<evidence type="ECO:0000256" key="7">
    <source>
        <dbReference type="ARBA" id="ARBA00023102"/>
    </source>
</evidence>
<evidence type="ECO:0000256" key="1">
    <source>
        <dbReference type="ARBA" id="ARBA00001933"/>
    </source>
</evidence>
<dbReference type="InterPro" id="IPR015422">
    <property type="entry name" value="PyrdxlP-dep_Trfase_small"/>
</dbReference>
<evidence type="ECO:0000256" key="6">
    <source>
        <dbReference type="ARBA" id="ARBA00022898"/>
    </source>
</evidence>
<dbReference type="Proteomes" id="UP000198312">
    <property type="component" value="Chromosome"/>
</dbReference>
<comment type="catalytic activity">
    <reaction evidence="8 9">
        <text>L-histidinol phosphate + 2-oxoglutarate = 3-(imidazol-4-yl)-2-oxopropyl phosphate + L-glutamate</text>
        <dbReference type="Rhea" id="RHEA:23744"/>
        <dbReference type="ChEBI" id="CHEBI:16810"/>
        <dbReference type="ChEBI" id="CHEBI:29985"/>
        <dbReference type="ChEBI" id="CHEBI:57766"/>
        <dbReference type="ChEBI" id="CHEBI:57980"/>
        <dbReference type="EC" id="2.6.1.9"/>
    </reaction>
</comment>
<keyword evidence="7 9" id="KW-0368">Histidine biosynthesis</keyword>
<dbReference type="GO" id="GO:0000105">
    <property type="term" value="P:L-histidine biosynthetic process"/>
    <property type="evidence" value="ECO:0007669"/>
    <property type="project" value="UniProtKB-UniRule"/>
</dbReference>
<evidence type="ECO:0000256" key="5">
    <source>
        <dbReference type="ARBA" id="ARBA00022679"/>
    </source>
</evidence>
<dbReference type="GO" id="GO:0004400">
    <property type="term" value="F:histidinol-phosphate transaminase activity"/>
    <property type="evidence" value="ECO:0007669"/>
    <property type="project" value="UniProtKB-UniRule"/>
</dbReference>
<dbReference type="OrthoDB" id="9813612at2"/>
<name>A0A220U0G9_9BACI</name>
<keyword evidence="9" id="KW-0028">Amino-acid biosynthesis</keyword>
<dbReference type="InterPro" id="IPR004839">
    <property type="entry name" value="Aminotransferase_I/II_large"/>
</dbReference>
<dbReference type="EC" id="2.6.1.9" evidence="9"/>
<dbReference type="RefSeq" id="WP_089060700.1">
    <property type="nucleotide sequence ID" value="NZ_CP022315.1"/>
</dbReference>
<dbReference type="EMBL" id="CP022315">
    <property type="protein sequence ID" value="ASK61423.1"/>
    <property type="molecule type" value="Genomic_DNA"/>
</dbReference>
<dbReference type="InterPro" id="IPR015424">
    <property type="entry name" value="PyrdxlP-dep_Trfase"/>
</dbReference>
<organism evidence="11 12">
    <name type="scientific">Virgibacillus phasianinus</name>
    <dbReference type="NCBI Taxonomy" id="2017483"/>
    <lineage>
        <taxon>Bacteria</taxon>
        <taxon>Bacillati</taxon>
        <taxon>Bacillota</taxon>
        <taxon>Bacilli</taxon>
        <taxon>Bacillales</taxon>
        <taxon>Bacillaceae</taxon>
        <taxon>Virgibacillus</taxon>
    </lineage>
</organism>
<proteinExistence type="inferred from homology"/>
<evidence type="ECO:0000313" key="12">
    <source>
        <dbReference type="Proteomes" id="UP000198312"/>
    </source>
</evidence>
<evidence type="ECO:0000256" key="9">
    <source>
        <dbReference type="HAMAP-Rule" id="MF_01023"/>
    </source>
</evidence>
<dbReference type="GO" id="GO:0030170">
    <property type="term" value="F:pyridoxal phosphate binding"/>
    <property type="evidence" value="ECO:0007669"/>
    <property type="project" value="InterPro"/>
</dbReference>
<dbReference type="InterPro" id="IPR005861">
    <property type="entry name" value="HisP_aminotrans"/>
</dbReference>
<comment type="similarity">
    <text evidence="9">Belongs to the class-II pyridoxal-phosphate-dependent aminotransferase family. Histidinol-phosphate aminotransferase subfamily.</text>
</comment>
<evidence type="ECO:0000313" key="11">
    <source>
        <dbReference type="EMBL" id="ASK61423.1"/>
    </source>
</evidence>
<evidence type="ECO:0000256" key="3">
    <source>
        <dbReference type="ARBA" id="ARBA00011738"/>
    </source>
</evidence>
<dbReference type="NCBIfam" id="TIGR01141">
    <property type="entry name" value="hisC"/>
    <property type="match status" value="1"/>
</dbReference>
<dbReference type="CDD" id="cd00609">
    <property type="entry name" value="AAT_like"/>
    <property type="match status" value="1"/>
</dbReference>
<dbReference type="InterPro" id="IPR001917">
    <property type="entry name" value="Aminotrans_II_pyridoxalP_BS"/>
</dbReference>
<dbReference type="UniPathway" id="UPA00031">
    <property type="reaction ID" value="UER00012"/>
</dbReference>
<sequence length="360" mass="40976">MNKFWSSAVARTEPYVPGEQIEQEGLLKLNTNENPYPPSPKVVAAIQDELGRKLHRYPTPSVDRLREKIAEFNQLNPEQVFVGNGSDEVLAFSFMAFFEPGKTIRFPAVSYSFYPVYAKLFDIPYEEVPLNRDFSLAWDKFFQSDGGVIFPNPNAPTSLYLDNKHIIDIIENNPNNVVIVDEAYIDFAKESAVHLVNNYENLLVVQTMSKSRSLAGLRIGFAVGNPNLIEALNRVKNSFNSYTLDRLAIAGAEAAIMDVDYFHETTKKVIHTREWVTAELKKVGFTVLPSDTNFLFIRHYKINANEIYQMLKEQNILTRHFNRPSIESYLRITIGTDEDMTTLIDTLTLCLCQKNKASAN</sequence>
<keyword evidence="5 9" id="KW-0808">Transferase</keyword>
<dbReference type="SUPFAM" id="SSF53383">
    <property type="entry name" value="PLP-dependent transferases"/>
    <property type="match status" value="1"/>
</dbReference>
<dbReference type="AlphaFoldDB" id="A0A220U0G9"/>
<dbReference type="Gene3D" id="3.40.640.10">
    <property type="entry name" value="Type I PLP-dependent aspartate aminotransferase-like (Major domain)"/>
    <property type="match status" value="1"/>
</dbReference>
<gene>
    <name evidence="9" type="primary">hisC</name>
    <name evidence="11" type="ORF">CFK37_04155</name>
</gene>
<dbReference type="InterPro" id="IPR050106">
    <property type="entry name" value="HistidinolP_aminotransfase"/>
</dbReference>
<keyword evidence="6 9" id="KW-0663">Pyridoxal phosphate</keyword>
<dbReference type="HAMAP" id="MF_01023">
    <property type="entry name" value="HisC_aminotrans_2"/>
    <property type="match status" value="1"/>
</dbReference>